<dbReference type="NCBIfam" id="NF047498">
    <property type="entry name" value="LIC_12616_fam"/>
    <property type="match status" value="1"/>
</dbReference>
<name>A0A8S5SX61_9CAUD</name>
<reference evidence="2" key="1">
    <citation type="journal article" date="2021" name="Proc. Natl. Acad. Sci. U.S.A.">
        <title>A Catalog of Tens of Thousands of Viruses from Human Metagenomes Reveals Hidden Associations with Chronic Diseases.</title>
        <authorList>
            <person name="Tisza M.J."/>
            <person name="Buck C.B."/>
        </authorList>
    </citation>
    <scope>NUCLEOTIDE SEQUENCE</scope>
    <source>
        <strain evidence="2">CtLYp5</strain>
    </source>
</reference>
<organism evidence="2">
    <name type="scientific">Myoviridae sp. ctLYp5</name>
    <dbReference type="NCBI Taxonomy" id="2827680"/>
    <lineage>
        <taxon>Viruses</taxon>
        <taxon>Duplodnaviria</taxon>
        <taxon>Heunggongvirae</taxon>
        <taxon>Uroviricota</taxon>
        <taxon>Caudoviricetes</taxon>
    </lineage>
</organism>
<dbReference type="EMBL" id="BK032693">
    <property type="protein sequence ID" value="DAF55488.1"/>
    <property type="molecule type" value="Genomic_DNA"/>
</dbReference>
<sequence>MATALNVTQAEIYKDVRRYLLGLFPDCEVIQGYSNNVPLPNAPFILMNIIRESEMNTQINEWRPLDGLTDVTRSIEVAMQLDFYGVDSGRNVRVFSTLWRDYHACERLEVCQPLYTDEARYIPLTNEEQEFEARWSITASLTYNATVTHTQDFIESASVSINRIPS</sequence>
<accession>A0A8S5SX61</accession>
<dbReference type="InterPro" id="IPR057087">
    <property type="entry name" value="Gp12-like"/>
</dbReference>
<protein>
    <submittedName>
        <fullName evidence="2">Tail completion protein</fullName>
    </submittedName>
</protein>
<evidence type="ECO:0000313" key="2">
    <source>
        <dbReference type="EMBL" id="DAF55488.1"/>
    </source>
</evidence>
<feature type="domain" description="Phage neck terminator protein gp12-like" evidence="1">
    <location>
        <begin position="11"/>
        <end position="160"/>
    </location>
</feature>
<dbReference type="Pfam" id="PF23961">
    <property type="entry name" value="Phage_tail_terminator_9"/>
    <property type="match status" value="1"/>
</dbReference>
<evidence type="ECO:0000259" key="1">
    <source>
        <dbReference type="Pfam" id="PF23961"/>
    </source>
</evidence>
<proteinExistence type="predicted"/>